<keyword evidence="3" id="KW-1185">Reference proteome</keyword>
<reference evidence="2 3" key="1">
    <citation type="journal article" date="2014" name="Science">
        <title>Plant genetics. Early allopolyploid evolution in the post-Neolithic Brassica napus oilseed genome.</title>
        <authorList>
            <person name="Chalhoub B."/>
            <person name="Denoeud F."/>
            <person name="Liu S."/>
            <person name="Parkin I.A."/>
            <person name="Tang H."/>
            <person name="Wang X."/>
            <person name="Chiquet J."/>
            <person name="Belcram H."/>
            <person name="Tong C."/>
            <person name="Samans B."/>
            <person name="Correa M."/>
            <person name="Da Silva C."/>
            <person name="Just J."/>
            <person name="Falentin C."/>
            <person name="Koh C.S."/>
            <person name="Le Clainche I."/>
            <person name="Bernard M."/>
            <person name="Bento P."/>
            <person name="Noel B."/>
            <person name="Labadie K."/>
            <person name="Alberti A."/>
            <person name="Charles M."/>
            <person name="Arnaud D."/>
            <person name="Guo H."/>
            <person name="Daviaud C."/>
            <person name="Alamery S."/>
            <person name="Jabbari K."/>
            <person name="Zhao M."/>
            <person name="Edger P.P."/>
            <person name="Chelaifa H."/>
            <person name="Tack D."/>
            <person name="Lassalle G."/>
            <person name="Mestiri I."/>
            <person name="Schnel N."/>
            <person name="Le Paslier M.C."/>
            <person name="Fan G."/>
            <person name="Renault V."/>
            <person name="Bayer P.E."/>
            <person name="Golicz A.A."/>
            <person name="Manoli S."/>
            <person name="Lee T.H."/>
            <person name="Thi V.H."/>
            <person name="Chalabi S."/>
            <person name="Hu Q."/>
            <person name="Fan C."/>
            <person name="Tollenaere R."/>
            <person name="Lu Y."/>
            <person name="Battail C."/>
            <person name="Shen J."/>
            <person name="Sidebottom C.H."/>
            <person name="Wang X."/>
            <person name="Canaguier A."/>
            <person name="Chauveau A."/>
            <person name="Berard A."/>
            <person name="Deniot G."/>
            <person name="Guan M."/>
            <person name="Liu Z."/>
            <person name="Sun F."/>
            <person name="Lim Y.P."/>
            <person name="Lyons E."/>
            <person name="Town C.D."/>
            <person name="Bancroft I."/>
            <person name="Wang X."/>
            <person name="Meng J."/>
            <person name="Ma J."/>
            <person name="Pires J.C."/>
            <person name="King G.J."/>
            <person name="Brunel D."/>
            <person name="Delourme R."/>
            <person name="Renard M."/>
            <person name="Aury J.M."/>
            <person name="Adams K.L."/>
            <person name="Batley J."/>
            <person name="Snowdon R.J."/>
            <person name="Tost J."/>
            <person name="Edwards D."/>
            <person name="Zhou Y."/>
            <person name="Hua W."/>
            <person name="Sharpe A.G."/>
            <person name="Paterson A.H."/>
            <person name="Guan C."/>
            <person name="Wincker P."/>
        </authorList>
    </citation>
    <scope>NUCLEOTIDE SEQUENCE [LARGE SCALE GENOMIC DNA]</scope>
    <source>
        <strain evidence="3">cv. Darmor-bzh</strain>
    </source>
</reference>
<protein>
    <submittedName>
        <fullName evidence="2">BnaC06g10760D protein</fullName>
    </submittedName>
</protein>
<dbReference type="EMBL" id="LK032185">
    <property type="protein sequence ID" value="CDY26120.1"/>
    <property type="molecule type" value="Genomic_DNA"/>
</dbReference>
<organism evidence="2 3">
    <name type="scientific">Brassica napus</name>
    <name type="common">Rape</name>
    <dbReference type="NCBI Taxonomy" id="3708"/>
    <lineage>
        <taxon>Eukaryota</taxon>
        <taxon>Viridiplantae</taxon>
        <taxon>Streptophyta</taxon>
        <taxon>Embryophyta</taxon>
        <taxon>Tracheophyta</taxon>
        <taxon>Spermatophyta</taxon>
        <taxon>Magnoliopsida</taxon>
        <taxon>eudicotyledons</taxon>
        <taxon>Gunneridae</taxon>
        <taxon>Pentapetalae</taxon>
        <taxon>rosids</taxon>
        <taxon>malvids</taxon>
        <taxon>Brassicales</taxon>
        <taxon>Brassicaceae</taxon>
        <taxon>Brassiceae</taxon>
        <taxon>Brassica</taxon>
    </lineage>
</organism>
<evidence type="ECO:0000313" key="2">
    <source>
        <dbReference type="EMBL" id="CDY26120.1"/>
    </source>
</evidence>
<feature type="region of interest" description="Disordered" evidence="1">
    <location>
        <begin position="24"/>
        <end position="70"/>
    </location>
</feature>
<evidence type="ECO:0000313" key="3">
    <source>
        <dbReference type="Proteomes" id="UP000028999"/>
    </source>
</evidence>
<accession>A0A078GI45</accession>
<name>A0A078GI45_BRANA</name>
<feature type="compositionally biased region" description="Basic residues" evidence="1">
    <location>
        <begin position="51"/>
        <end position="70"/>
    </location>
</feature>
<dbReference type="Gramene" id="CDY26120">
    <property type="protein sequence ID" value="CDY26120"/>
    <property type="gene ID" value="GSBRNA2T00034756001"/>
</dbReference>
<dbReference type="AlphaFoldDB" id="A0A078GI45"/>
<dbReference type="PaxDb" id="3708-A0A078GI45"/>
<sequence>MLSSSSFYSGGNLKHPDSEIFEKHVENSNQTCGRSQSCGSSQPAAAAKPAAKAKHPTYAARRQKKHTLSN</sequence>
<feature type="compositionally biased region" description="Polar residues" evidence="1">
    <location>
        <begin position="27"/>
        <end position="42"/>
    </location>
</feature>
<proteinExistence type="predicted"/>
<evidence type="ECO:0000256" key="1">
    <source>
        <dbReference type="SAM" id="MobiDB-lite"/>
    </source>
</evidence>
<dbReference type="Proteomes" id="UP000028999">
    <property type="component" value="Unassembled WGS sequence"/>
</dbReference>
<gene>
    <name evidence="2" type="primary">BnaC06g10760D</name>
    <name evidence="2" type="ORF">GSBRNA2T00034756001</name>
</gene>